<feature type="transmembrane region" description="Helical" evidence="1">
    <location>
        <begin position="12"/>
        <end position="37"/>
    </location>
</feature>
<keyword evidence="1" id="KW-0472">Membrane</keyword>
<dbReference type="GO" id="GO:0006508">
    <property type="term" value="P:proteolysis"/>
    <property type="evidence" value="ECO:0007669"/>
    <property type="project" value="UniProtKB-KW"/>
</dbReference>
<dbReference type="Pfam" id="PF02517">
    <property type="entry name" value="Rce1-like"/>
    <property type="match status" value="1"/>
</dbReference>
<dbReference type="GO" id="GO:0004175">
    <property type="term" value="F:endopeptidase activity"/>
    <property type="evidence" value="ECO:0007669"/>
    <property type="project" value="UniProtKB-ARBA"/>
</dbReference>
<dbReference type="Proteomes" id="UP000284178">
    <property type="component" value="Unassembled WGS sequence"/>
</dbReference>
<keyword evidence="3" id="KW-0645">Protease</keyword>
<keyword evidence="3" id="KW-0482">Metalloprotease</keyword>
<evidence type="ECO:0000313" key="3">
    <source>
        <dbReference type="EMBL" id="RGR75324.1"/>
    </source>
</evidence>
<dbReference type="EMBL" id="QRUP01000005">
    <property type="protein sequence ID" value="RGR75324.1"/>
    <property type="molecule type" value="Genomic_DNA"/>
</dbReference>
<feature type="transmembrane region" description="Helical" evidence="1">
    <location>
        <begin position="131"/>
        <end position="151"/>
    </location>
</feature>
<reference evidence="3 4" key="1">
    <citation type="submission" date="2018-08" db="EMBL/GenBank/DDBJ databases">
        <title>A genome reference for cultivated species of the human gut microbiota.</title>
        <authorList>
            <person name="Zou Y."/>
            <person name="Xue W."/>
            <person name="Luo G."/>
        </authorList>
    </citation>
    <scope>NUCLEOTIDE SEQUENCE [LARGE SCALE GENOMIC DNA]</scope>
    <source>
        <strain evidence="3 4">AF24-29</strain>
    </source>
</reference>
<protein>
    <submittedName>
        <fullName evidence="3">CPBP family intramembrane metalloprotease</fullName>
    </submittedName>
</protein>
<evidence type="ECO:0000259" key="2">
    <source>
        <dbReference type="Pfam" id="PF02517"/>
    </source>
</evidence>
<sequence length="232" mass="26200">MNRVMLSKRRVQVILFNYFAGYLFLYPLLIGVLFRLFAPLGIANLDRMLENLVYILVFTVTVGAAWPLLKEHLERFRQNRRAIVKSTLTRYVQMWLVMYGMNLAIILITGLSSSQNQDTVVQQLTQSPLQIILVTCLFAPVVEETVFRGAVFTPLRQRGSFRTAALVSGFLFGLLHVFTSLLSGNFSDGIFILVYGTMGYLLCAAEEENQTIVSPLLMHGLNNLISVMLILL</sequence>
<dbReference type="GO" id="GO:0080120">
    <property type="term" value="P:CAAX-box protein maturation"/>
    <property type="evidence" value="ECO:0007669"/>
    <property type="project" value="UniProtKB-ARBA"/>
</dbReference>
<dbReference type="InterPro" id="IPR003675">
    <property type="entry name" value="Rce1/LyrA-like_dom"/>
</dbReference>
<keyword evidence="4" id="KW-1185">Reference proteome</keyword>
<feature type="transmembrane region" description="Helical" evidence="1">
    <location>
        <begin position="163"/>
        <end position="183"/>
    </location>
</feature>
<dbReference type="GO" id="GO:0008237">
    <property type="term" value="F:metallopeptidase activity"/>
    <property type="evidence" value="ECO:0007669"/>
    <property type="project" value="UniProtKB-KW"/>
</dbReference>
<dbReference type="RefSeq" id="WP_117894475.1">
    <property type="nucleotide sequence ID" value="NZ_CABJCV010000005.1"/>
</dbReference>
<dbReference type="AlphaFoldDB" id="A0A412G3Z9"/>
<dbReference type="PANTHER" id="PTHR36435:SF1">
    <property type="entry name" value="CAAX AMINO TERMINAL PROTEASE FAMILY PROTEIN"/>
    <property type="match status" value="1"/>
</dbReference>
<feature type="transmembrane region" description="Helical" evidence="1">
    <location>
        <begin position="52"/>
        <end position="69"/>
    </location>
</feature>
<comment type="caution">
    <text evidence="3">The sequence shown here is derived from an EMBL/GenBank/DDBJ whole genome shotgun (WGS) entry which is preliminary data.</text>
</comment>
<feature type="domain" description="CAAX prenyl protease 2/Lysostaphin resistance protein A-like" evidence="2">
    <location>
        <begin position="127"/>
        <end position="225"/>
    </location>
</feature>
<proteinExistence type="predicted"/>
<keyword evidence="1" id="KW-0812">Transmembrane</keyword>
<dbReference type="GeneID" id="83014955"/>
<accession>A0A412G3Z9</accession>
<evidence type="ECO:0000256" key="1">
    <source>
        <dbReference type="SAM" id="Phobius"/>
    </source>
</evidence>
<gene>
    <name evidence="3" type="ORF">DWY25_05995</name>
</gene>
<feature type="transmembrane region" description="Helical" evidence="1">
    <location>
        <begin position="212"/>
        <end position="231"/>
    </location>
</feature>
<evidence type="ECO:0000313" key="4">
    <source>
        <dbReference type="Proteomes" id="UP000284178"/>
    </source>
</evidence>
<dbReference type="PANTHER" id="PTHR36435">
    <property type="entry name" value="SLR1288 PROTEIN"/>
    <property type="match status" value="1"/>
</dbReference>
<organism evidence="3 4">
    <name type="scientific">Holdemania filiformis</name>
    <dbReference type="NCBI Taxonomy" id="61171"/>
    <lineage>
        <taxon>Bacteria</taxon>
        <taxon>Bacillati</taxon>
        <taxon>Bacillota</taxon>
        <taxon>Erysipelotrichia</taxon>
        <taxon>Erysipelotrichales</taxon>
        <taxon>Erysipelotrichaceae</taxon>
        <taxon>Holdemania</taxon>
    </lineage>
</organism>
<feature type="transmembrane region" description="Helical" evidence="1">
    <location>
        <begin position="189"/>
        <end position="205"/>
    </location>
</feature>
<feature type="transmembrane region" description="Helical" evidence="1">
    <location>
        <begin position="90"/>
        <end position="111"/>
    </location>
</feature>
<name>A0A412G3Z9_9FIRM</name>
<keyword evidence="1" id="KW-1133">Transmembrane helix</keyword>
<keyword evidence="3" id="KW-0378">Hydrolase</keyword>
<dbReference type="InterPro" id="IPR052710">
    <property type="entry name" value="CAAX_protease"/>
</dbReference>